<protein>
    <submittedName>
        <fullName evidence="1">Uncharacterized protein</fullName>
    </submittedName>
</protein>
<sequence length="179" mass="20248">MAADFFWSGDQTAKLHWLAWDKLCQRKEEGGLGFRRLKESNLALLAKQAWRIAFTRVGVLQEVLGQKYFPSSNFFEARLGSRPSFTWRSLFGTRELLTAGLRWKIGDGSSIPILGQPWLPRPNTFQLITKPVSLQENSKVAVLISPSGGWDTQLVQSEFHPMDAACILGIEIPDRETRD</sequence>
<dbReference type="AlphaFoldDB" id="A0AAW2XWH5"/>
<gene>
    <name evidence="1" type="ORF">Slati_0994300</name>
</gene>
<dbReference type="PANTHER" id="PTHR33116">
    <property type="entry name" value="REVERSE TRANSCRIPTASE ZINC-BINDING DOMAIN-CONTAINING PROTEIN-RELATED-RELATED"/>
    <property type="match status" value="1"/>
</dbReference>
<comment type="caution">
    <text evidence="1">The sequence shown here is derived from an EMBL/GenBank/DDBJ whole genome shotgun (WGS) entry which is preliminary data.</text>
</comment>
<organism evidence="1">
    <name type="scientific">Sesamum latifolium</name>
    <dbReference type="NCBI Taxonomy" id="2727402"/>
    <lineage>
        <taxon>Eukaryota</taxon>
        <taxon>Viridiplantae</taxon>
        <taxon>Streptophyta</taxon>
        <taxon>Embryophyta</taxon>
        <taxon>Tracheophyta</taxon>
        <taxon>Spermatophyta</taxon>
        <taxon>Magnoliopsida</taxon>
        <taxon>eudicotyledons</taxon>
        <taxon>Gunneridae</taxon>
        <taxon>Pentapetalae</taxon>
        <taxon>asterids</taxon>
        <taxon>lamiids</taxon>
        <taxon>Lamiales</taxon>
        <taxon>Pedaliaceae</taxon>
        <taxon>Sesamum</taxon>
    </lineage>
</organism>
<evidence type="ECO:0000313" key="1">
    <source>
        <dbReference type="EMBL" id="KAL0456551.1"/>
    </source>
</evidence>
<reference evidence="1" key="1">
    <citation type="submission" date="2020-06" db="EMBL/GenBank/DDBJ databases">
        <authorList>
            <person name="Li T."/>
            <person name="Hu X."/>
            <person name="Zhang T."/>
            <person name="Song X."/>
            <person name="Zhang H."/>
            <person name="Dai N."/>
            <person name="Sheng W."/>
            <person name="Hou X."/>
            <person name="Wei L."/>
        </authorList>
    </citation>
    <scope>NUCLEOTIDE SEQUENCE</scope>
    <source>
        <strain evidence="1">KEN1</strain>
        <tissue evidence="1">Leaf</tissue>
    </source>
</reference>
<accession>A0AAW2XWH5</accession>
<reference evidence="1" key="2">
    <citation type="journal article" date="2024" name="Plant">
        <title>Genomic evolution and insights into agronomic trait innovations of Sesamum species.</title>
        <authorList>
            <person name="Miao H."/>
            <person name="Wang L."/>
            <person name="Qu L."/>
            <person name="Liu H."/>
            <person name="Sun Y."/>
            <person name="Le M."/>
            <person name="Wang Q."/>
            <person name="Wei S."/>
            <person name="Zheng Y."/>
            <person name="Lin W."/>
            <person name="Duan Y."/>
            <person name="Cao H."/>
            <person name="Xiong S."/>
            <person name="Wang X."/>
            <person name="Wei L."/>
            <person name="Li C."/>
            <person name="Ma Q."/>
            <person name="Ju M."/>
            <person name="Zhao R."/>
            <person name="Li G."/>
            <person name="Mu C."/>
            <person name="Tian Q."/>
            <person name="Mei H."/>
            <person name="Zhang T."/>
            <person name="Gao T."/>
            <person name="Zhang H."/>
        </authorList>
    </citation>
    <scope>NUCLEOTIDE SEQUENCE</scope>
    <source>
        <strain evidence="1">KEN1</strain>
    </source>
</reference>
<name>A0AAW2XWH5_9LAMI</name>
<dbReference type="EMBL" id="JACGWN010000003">
    <property type="protein sequence ID" value="KAL0456551.1"/>
    <property type="molecule type" value="Genomic_DNA"/>
</dbReference>
<dbReference type="PANTHER" id="PTHR33116:SF86">
    <property type="entry name" value="REVERSE TRANSCRIPTASE DOMAIN-CONTAINING PROTEIN"/>
    <property type="match status" value="1"/>
</dbReference>
<proteinExistence type="predicted"/>